<evidence type="ECO:0000256" key="2">
    <source>
        <dbReference type="ARBA" id="ARBA00022649"/>
    </source>
</evidence>
<keyword evidence="4" id="KW-0255">Endonuclease</keyword>
<evidence type="ECO:0000313" key="9">
    <source>
        <dbReference type="Proteomes" id="UP000265431"/>
    </source>
</evidence>
<comment type="similarity">
    <text evidence="1">Belongs to the HicA mRNA interferase family.</text>
</comment>
<comment type="caution">
    <text evidence="8">The sequence shown here is derived from an EMBL/GenBank/DDBJ whole genome shotgun (WGS) entry which is preliminary data.</text>
</comment>
<keyword evidence="7" id="KW-0346">Stress response</keyword>
<keyword evidence="5" id="KW-0378">Hydrolase</keyword>
<evidence type="ECO:0000256" key="4">
    <source>
        <dbReference type="ARBA" id="ARBA00022759"/>
    </source>
</evidence>
<dbReference type="SUPFAM" id="SSF54786">
    <property type="entry name" value="YcfA/nrd intein domain"/>
    <property type="match status" value="1"/>
</dbReference>
<dbReference type="Pfam" id="PF07927">
    <property type="entry name" value="HicA_toxin"/>
    <property type="match status" value="1"/>
</dbReference>
<dbReference type="AlphaFoldDB" id="A0A399QVM8"/>
<evidence type="ECO:0000256" key="6">
    <source>
        <dbReference type="ARBA" id="ARBA00022884"/>
    </source>
</evidence>
<dbReference type="InterPro" id="IPR038570">
    <property type="entry name" value="HicA_sf"/>
</dbReference>
<evidence type="ECO:0000256" key="5">
    <source>
        <dbReference type="ARBA" id="ARBA00022801"/>
    </source>
</evidence>
<evidence type="ECO:0000256" key="3">
    <source>
        <dbReference type="ARBA" id="ARBA00022722"/>
    </source>
</evidence>
<dbReference type="Proteomes" id="UP000265431">
    <property type="component" value="Unassembled WGS sequence"/>
</dbReference>
<evidence type="ECO:0000313" key="8">
    <source>
        <dbReference type="EMBL" id="RIJ21562.1"/>
    </source>
</evidence>
<gene>
    <name evidence="8" type="ORF">D1224_12395</name>
</gene>
<accession>A0A399QVM8</accession>
<dbReference type="GO" id="GO:0016787">
    <property type="term" value="F:hydrolase activity"/>
    <property type="evidence" value="ECO:0007669"/>
    <property type="project" value="UniProtKB-KW"/>
</dbReference>
<dbReference type="EMBL" id="QWGB01000008">
    <property type="protein sequence ID" value="RIJ21562.1"/>
    <property type="molecule type" value="Genomic_DNA"/>
</dbReference>
<dbReference type="GO" id="GO:0004519">
    <property type="term" value="F:endonuclease activity"/>
    <property type="evidence" value="ECO:0007669"/>
    <property type="project" value="UniProtKB-KW"/>
</dbReference>
<organism evidence="8 9">
    <name type="scientific">Henriciella barbarensis</name>
    <dbReference type="NCBI Taxonomy" id="86342"/>
    <lineage>
        <taxon>Bacteria</taxon>
        <taxon>Pseudomonadati</taxon>
        <taxon>Pseudomonadota</taxon>
        <taxon>Alphaproteobacteria</taxon>
        <taxon>Hyphomonadales</taxon>
        <taxon>Hyphomonadaceae</taxon>
        <taxon>Henriciella</taxon>
    </lineage>
</organism>
<dbReference type="InterPro" id="IPR012933">
    <property type="entry name" value="HicA_mRNA_interferase"/>
</dbReference>
<proteinExistence type="inferred from homology"/>
<name>A0A399QVM8_9PROT</name>
<dbReference type="GO" id="GO:0003729">
    <property type="term" value="F:mRNA binding"/>
    <property type="evidence" value="ECO:0007669"/>
    <property type="project" value="InterPro"/>
</dbReference>
<evidence type="ECO:0000256" key="7">
    <source>
        <dbReference type="ARBA" id="ARBA00023016"/>
    </source>
</evidence>
<keyword evidence="9" id="KW-1185">Reference proteome</keyword>
<keyword evidence="2" id="KW-1277">Toxin-antitoxin system</keyword>
<sequence length="65" mass="7354">MAVGFYREVTKHIKKAGYAYDGNFKGSHERWKHKKTGHLVEVPFNLKSRHTANGILSSAGVKKKL</sequence>
<dbReference type="Gene3D" id="3.30.920.30">
    <property type="entry name" value="Hypothetical protein"/>
    <property type="match status" value="1"/>
</dbReference>
<keyword evidence="3" id="KW-0540">Nuclease</keyword>
<dbReference type="OrthoDB" id="9811409at2"/>
<reference evidence="8 9" key="1">
    <citation type="submission" date="2018-08" db="EMBL/GenBank/DDBJ databases">
        <title>Henriciella mobilis sp. nov., isolated from seawater.</title>
        <authorList>
            <person name="Cheng H."/>
            <person name="Wu Y.-H."/>
            <person name="Xu X.-W."/>
            <person name="Guo L.-L."/>
        </authorList>
    </citation>
    <scope>NUCLEOTIDE SEQUENCE [LARGE SCALE GENOMIC DNA]</scope>
    <source>
        <strain evidence="8 9">CCUG66934</strain>
    </source>
</reference>
<dbReference type="RefSeq" id="WP_119380281.1">
    <property type="nucleotide sequence ID" value="NZ_QWGB01000008.1"/>
</dbReference>
<keyword evidence="6" id="KW-0694">RNA-binding</keyword>
<protein>
    <submittedName>
        <fullName evidence="8">Addiction module toxin, HicA family</fullName>
    </submittedName>
</protein>
<evidence type="ECO:0000256" key="1">
    <source>
        <dbReference type="ARBA" id="ARBA00006620"/>
    </source>
</evidence>